<dbReference type="InterPro" id="IPR020846">
    <property type="entry name" value="MFS_dom"/>
</dbReference>
<evidence type="ECO:0000256" key="5">
    <source>
        <dbReference type="ARBA" id="ARBA00022692"/>
    </source>
</evidence>
<dbReference type="Pfam" id="PF07690">
    <property type="entry name" value="MFS_1"/>
    <property type="match status" value="1"/>
</dbReference>
<feature type="transmembrane region" description="Helical" evidence="9">
    <location>
        <begin position="170"/>
        <end position="189"/>
    </location>
</feature>
<evidence type="ECO:0000256" key="3">
    <source>
        <dbReference type="ARBA" id="ARBA00022448"/>
    </source>
</evidence>
<keyword evidence="4" id="KW-1003">Cell membrane</keyword>
<dbReference type="KEGG" id="psi:S70_12795"/>
<dbReference type="InterPro" id="IPR036259">
    <property type="entry name" value="MFS_trans_sf"/>
</dbReference>
<evidence type="ECO:0000256" key="4">
    <source>
        <dbReference type="ARBA" id="ARBA00022475"/>
    </source>
</evidence>
<evidence type="ECO:0000256" key="6">
    <source>
        <dbReference type="ARBA" id="ARBA00022847"/>
    </source>
</evidence>
<name>A0A140NR33_PROSM</name>
<dbReference type="Proteomes" id="UP000005012">
    <property type="component" value="Chromosome"/>
</dbReference>
<dbReference type="PROSITE" id="PS00217">
    <property type="entry name" value="SUGAR_TRANSPORT_2"/>
    <property type="match status" value="1"/>
</dbReference>
<proteinExistence type="inferred from homology"/>
<keyword evidence="7 9" id="KW-1133">Transmembrane helix</keyword>
<feature type="transmembrane region" description="Helical" evidence="9">
    <location>
        <begin position="287"/>
        <end position="307"/>
    </location>
</feature>
<feature type="transmembrane region" description="Helical" evidence="9">
    <location>
        <begin position="27"/>
        <end position="47"/>
    </location>
</feature>
<evidence type="ECO:0000313" key="11">
    <source>
        <dbReference type="EMBL" id="AFH94402.1"/>
    </source>
</evidence>
<keyword evidence="3" id="KW-0813">Transport</keyword>
<dbReference type="InterPro" id="IPR005828">
    <property type="entry name" value="MFS_sugar_transport-like"/>
</dbReference>
<dbReference type="GeneID" id="93520841"/>
<evidence type="ECO:0000259" key="10">
    <source>
        <dbReference type="PROSITE" id="PS50850"/>
    </source>
</evidence>
<dbReference type="HOGENOM" id="CLU_001265_39_0_6"/>
<dbReference type="RefSeq" id="WP_004917375.1">
    <property type="nucleotide sequence ID" value="NC_017731.1"/>
</dbReference>
<feature type="transmembrane region" description="Helical" evidence="9">
    <location>
        <begin position="100"/>
        <end position="120"/>
    </location>
</feature>
<dbReference type="PANTHER" id="PTHR43528:SF1">
    <property type="entry name" value="ALPHA-KETOGLUTARATE PERMEASE"/>
    <property type="match status" value="1"/>
</dbReference>
<feature type="transmembrane region" description="Helical" evidence="9">
    <location>
        <begin position="126"/>
        <end position="149"/>
    </location>
</feature>
<evidence type="ECO:0000256" key="1">
    <source>
        <dbReference type="ARBA" id="ARBA00004651"/>
    </source>
</evidence>
<evidence type="ECO:0000256" key="9">
    <source>
        <dbReference type="SAM" id="Phobius"/>
    </source>
</evidence>
<gene>
    <name evidence="11" type="ordered locus">S70_12795</name>
</gene>
<dbReference type="Pfam" id="PF00083">
    <property type="entry name" value="Sugar_tr"/>
    <property type="match status" value="1"/>
</dbReference>
<feature type="transmembrane region" description="Helical" evidence="9">
    <location>
        <begin position="67"/>
        <end position="88"/>
    </location>
</feature>
<dbReference type="InterPro" id="IPR051084">
    <property type="entry name" value="H+-coupled_symporters"/>
</dbReference>
<dbReference type="PATRIC" id="fig|1157951.4.peg.2578"/>
<dbReference type="EMBL" id="CP003488">
    <property type="protein sequence ID" value="AFH94402.1"/>
    <property type="molecule type" value="Genomic_DNA"/>
</dbReference>
<feature type="transmembrane region" description="Helical" evidence="9">
    <location>
        <begin position="249"/>
        <end position="267"/>
    </location>
</feature>
<dbReference type="PROSITE" id="PS50850">
    <property type="entry name" value="MFS"/>
    <property type="match status" value="1"/>
</dbReference>
<reference evidence="11 12" key="1">
    <citation type="journal article" date="2012" name="J. Bacteriol.">
        <title>Complete Genome Sequence of Providencia stuartii Clinical Isolate MRSN 2154.</title>
        <authorList>
            <person name="Clifford R.J."/>
            <person name="Hang J."/>
            <person name="Riley M.C."/>
            <person name="Onmus-Leone F."/>
            <person name="Kuschner R.A."/>
            <person name="Lesho E.P."/>
            <person name="Waterman P.E."/>
        </authorList>
    </citation>
    <scope>NUCLEOTIDE SEQUENCE [LARGE SCALE GENOMIC DNA]</scope>
    <source>
        <strain evidence="11 12">MRSN 2154</strain>
    </source>
</reference>
<dbReference type="SUPFAM" id="SSF103473">
    <property type="entry name" value="MFS general substrate transporter"/>
    <property type="match status" value="1"/>
</dbReference>
<dbReference type="AlphaFoldDB" id="A0A140NR33"/>
<dbReference type="GO" id="GO:0015293">
    <property type="term" value="F:symporter activity"/>
    <property type="evidence" value="ECO:0007669"/>
    <property type="project" value="UniProtKB-KW"/>
</dbReference>
<evidence type="ECO:0000256" key="7">
    <source>
        <dbReference type="ARBA" id="ARBA00022989"/>
    </source>
</evidence>
<keyword evidence="6" id="KW-0769">Symport</keyword>
<reference evidence="12" key="2">
    <citation type="submission" date="2012-04" db="EMBL/GenBank/DDBJ databases">
        <title>Complete genome sequence of Providencia stuartii clinical isolate MRSN 2154.</title>
        <authorList>
            <person name="Clifford R.J."/>
            <person name="Hang J."/>
            <person name="Riley M.C."/>
            <person name="Onmus-Leone F."/>
            <person name="Kuschner R.A."/>
            <person name="Lesho E.P."/>
            <person name="Waterman P.E."/>
        </authorList>
    </citation>
    <scope>NUCLEOTIDE SEQUENCE [LARGE SCALE GENOMIC DNA]</scope>
    <source>
        <strain evidence="12">MRSN 2154</strain>
    </source>
</reference>
<feature type="domain" description="Major facilitator superfamily (MFS) profile" evidence="10">
    <location>
        <begin position="26"/>
        <end position="433"/>
    </location>
</feature>
<dbReference type="InterPro" id="IPR005829">
    <property type="entry name" value="Sugar_transporter_CS"/>
</dbReference>
<accession>A0A140NR33</accession>
<feature type="transmembrane region" description="Helical" evidence="9">
    <location>
        <begin position="201"/>
        <end position="218"/>
    </location>
</feature>
<sequence length="440" mass="48514">MEISQDNVKRTDATLDANARSKCIRGIVGAASGNLVEWFDFYIYAVFAAYFTKALTPQNMDPLTQSIYVWGVFAASFFMRPIGSWLFGRIADRHGRKRSMVASIYLMGFSSFLFAALPTYEQVGMFAPLLLLLVRLLQGLSVGGEYGAVATYMSELGLKGQRGFFASFQYVTLSGGQLLASLLSVILLAFLTEQQLQDGAWRIPFVIGGIAAIVSLIARKRLDETLSNEASEAKESGSLIALLKQHWKSFFLVVGYTAAGSLCFYIITVYSKTYLTNIGIDSKVVGYIMTVSLFVFMLSQPVFGIISDKIGRRAAMITFTLSMLLFIYPVMVIGMRYFAQSPIIIALLLIFLMMLLSFYTSISGLVKAEMFPPHLRALGVGVSYAIGNAIFGGSAPSVALQFKASGAENAFFIYVMVVLCICLFCCFQLPKEPEYLNDRH</sequence>
<keyword evidence="5 9" id="KW-0812">Transmembrane</keyword>
<feature type="transmembrane region" description="Helical" evidence="9">
    <location>
        <begin position="314"/>
        <end position="337"/>
    </location>
</feature>
<dbReference type="Gene3D" id="1.20.1250.20">
    <property type="entry name" value="MFS general substrate transporter like domains"/>
    <property type="match status" value="1"/>
</dbReference>
<keyword evidence="8 9" id="KW-0472">Membrane</keyword>
<evidence type="ECO:0000256" key="2">
    <source>
        <dbReference type="ARBA" id="ARBA00008240"/>
    </source>
</evidence>
<dbReference type="PANTHER" id="PTHR43528">
    <property type="entry name" value="ALPHA-KETOGLUTARATE PERMEASE"/>
    <property type="match status" value="1"/>
</dbReference>
<dbReference type="InterPro" id="IPR011701">
    <property type="entry name" value="MFS"/>
</dbReference>
<protein>
    <submittedName>
        <fullName evidence="11">Alpha-ketoglutarate permease</fullName>
    </submittedName>
</protein>
<organism evidence="11 12">
    <name type="scientific">Providencia stuartii (strain MRSN 2154)</name>
    <dbReference type="NCBI Taxonomy" id="1157951"/>
    <lineage>
        <taxon>Bacteria</taxon>
        <taxon>Pseudomonadati</taxon>
        <taxon>Pseudomonadota</taxon>
        <taxon>Gammaproteobacteria</taxon>
        <taxon>Enterobacterales</taxon>
        <taxon>Morganellaceae</taxon>
        <taxon>Providencia</taxon>
    </lineage>
</organism>
<feature type="transmembrane region" description="Helical" evidence="9">
    <location>
        <begin position="378"/>
        <end position="399"/>
    </location>
</feature>
<dbReference type="GO" id="GO:0005886">
    <property type="term" value="C:plasma membrane"/>
    <property type="evidence" value="ECO:0007669"/>
    <property type="project" value="UniProtKB-SubCell"/>
</dbReference>
<evidence type="ECO:0000256" key="8">
    <source>
        <dbReference type="ARBA" id="ARBA00023136"/>
    </source>
</evidence>
<evidence type="ECO:0000313" key="12">
    <source>
        <dbReference type="Proteomes" id="UP000005012"/>
    </source>
</evidence>
<comment type="subcellular location">
    <subcellularLocation>
        <location evidence="1">Cell membrane</location>
        <topology evidence="1">Multi-pass membrane protein</topology>
    </subcellularLocation>
</comment>
<feature type="transmembrane region" description="Helical" evidence="9">
    <location>
        <begin position="343"/>
        <end position="366"/>
    </location>
</feature>
<comment type="similarity">
    <text evidence="2">Belongs to the major facilitator superfamily. Metabolite:H+ Symporter (MHS) family (TC 2.A.1.6) family.</text>
</comment>
<feature type="transmembrane region" description="Helical" evidence="9">
    <location>
        <begin position="411"/>
        <end position="430"/>
    </location>
</feature>